<dbReference type="InterPro" id="IPR025205">
    <property type="entry name" value="PilX/PilW_C"/>
</dbReference>
<reference evidence="4" key="1">
    <citation type="submission" date="2017-10" db="EMBL/GenBank/DDBJ databases">
        <title>Massilia psychrophilum sp. nov., a novel purple-pigmented bacterium isolated from Tianshan glacier, Xinjiang Municipality, China.</title>
        <authorList>
            <person name="Wang H."/>
        </authorList>
    </citation>
    <scope>NUCLEOTIDE SEQUENCE [LARGE SCALE GENOMIC DNA]</scope>
    <source>
        <strain evidence="4">B2</strain>
    </source>
</reference>
<dbReference type="OrthoDB" id="8776975at2"/>
<evidence type="ECO:0000256" key="1">
    <source>
        <dbReference type="SAM" id="Phobius"/>
    </source>
</evidence>
<dbReference type="AlphaFoldDB" id="A0A2D2DP11"/>
<dbReference type="Pfam" id="PF14341">
    <property type="entry name" value="PilX_N"/>
    <property type="match status" value="1"/>
</dbReference>
<gene>
    <name evidence="4" type="ORF">CR152_20980</name>
</gene>
<proteinExistence type="predicted"/>
<dbReference type="Proteomes" id="UP000229897">
    <property type="component" value="Chromosome"/>
</dbReference>
<dbReference type="Pfam" id="PF13681">
    <property type="entry name" value="PilX"/>
    <property type="match status" value="1"/>
</dbReference>
<evidence type="ECO:0000313" key="5">
    <source>
        <dbReference type="Proteomes" id="UP000229897"/>
    </source>
</evidence>
<keyword evidence="1" id="KW-1133">Transmembrane helix</keyword>
<dbReference type="InterPro" id="IPR025746">
    <property type="entry name" value="PilX_N_dom"/>
</dbReference>
<organism evidence="4 5">
    <name type="scientific">Massilia violaceinigra</name>
    <dbReference type="NCBI Taxonomy" id="2045208"/>
    <lineage>
        <taxon>Bacteria</taxon>
        <taxon>Pseudomonadati</taxon>
        <taxon>Pseudomonadota</taxon>
        <taxon>Betaproteobacteria</taxon>
        <taxon>Burkholderiales</taxon>
        <taxon>Oxalobacteraceae</taxon>
        <taxon>Telluria group</taxon>
        <taxon>Massilia</taxon>
    </lineage>
</organism>
<evidence type="ECO:0000259" key="2">
    <source>
        <dbReference type="Pfam" id="PF13681"/>
    </source>
</evidence>
<feature type="domain" description="PilX/PilW C-terminal" evidence="2">
    <location>
        <begin position="92"/>
        <end position="175"/>
    </location>
</feature>
<dbReference type="KEGG" id="mass:CR152_20980"/>
<accession>A0A2D2DP11</accession>
<feature type="domain" description="Type 4 fimbrial biogenesis protein PilX N-terminal" evidence="3">
    <location>
        <begin position="14"/>
        <end position="61"/>
    </location>
</feature>
<keyword evidence="1" id="KW-0472">Membrane</keyword>
<feature type="transmembrane region" description="Helical" evidence="1">
    <location>
        <begin position="15"/>
        <end position="36"/>
    </location>
</feature>
<keyword evidence="1" id="KW-0812">Transmembrane</keyword>
<dbReference type="EMBL" id="CP024608">
    <property type="protein sequence ID" value="ATQ76710.1"/>
    <property type="molecule type" value="Genomic_DNA"/>
</dbReference>
<keyword evidence="5" id="KW-1185">Reference proteome</keyword>
<name>A0A2D2DP11_9BURK</name>
<sequence>MSHSTFFRPRDTQSGAVLVTGLVFLLVLTMFVLALVRSGTLEERMARNARDQQTAREAAEAILRDAEAFSFNKAPFDPYESSAFSPKCTNGLCHKPVASATWQTLDWANAALTRQFSAPALHIAGTATQPRYVIEIIKAPIKTGSSAQCDPGVARITARGVGNAGATAFVQTTVRFRAFTEICD</sequence>
<protein>
    <recommendedName>
        <fullName evidence="6">Type 4 fimbrial biogenesis protein PilX N-terminal domain-containing protein</fullName>
    </recommendedName>
</protein>
<evidence type="ECO:0000313" key="4">
    <source>
        <dbReference type="EMBL" id="ATQ76710.1"/>
    </source>
</evidence>
<evidence type="ECO:0000259" key="3">
    <source>
        <dbReference type="Pfam" id="PF14341"/>
    </source>
</evidence>
<evidence type="ECO:0008006" key="6">
    <source>
        <dbReference type="Google" id="ProtNLM"/>
    </source>
</evidence>